<feature type="transmembrane region" description="Helical" evidence="2">
    <location>
        <begin position="20"/>
        <end position="47"/>
    </location>
</feature>
<keyword evidence="2" id="KW-0472">Membrane</keyword>
<dbReference type="AlphaFoldDB" id="A0A8H5H893"/>
<dbReference type="EMBL" id="JAACJN010000078">
    <property type="protein sequence ID" value="KAF5378225.1"/>
    <property type="molecule type" value="Genomic_DNA"/>
</dbReference>
<comment type="caution">
    <text evidence="3">The sequence shown here is derived from an EMBL/GenBank/DDBJ whole genome shotgun (WGS) entry which is preliminary data.</text>
</comment>
<keyword evidence="2" id="KW-1133">Transmembrane helix</keyword>
<proteinExistence type="predicted"/>
<evidence type="ECO:0000313" key="3">
    <source>
        <dbReference type="EMBL" id="KAF5378225.1"/>
    </source>
</evidence>
<keyword evidence="4" id="KW-1185">Reference proteome</keyword>
<dbReference type="OrthoDB" id="3265526at2759"/>
<keyword evidence="2" id="KW-0812">Transmembrane</keyword>
<accession>A0A8H5H893</accession>
<name>A0A8H5H893_9AGAR</name>
<feature type="compositionally biased region" description="Polar residues" evidence="1">
    <location>
        <begin position="141"/>
        <end position="154"/>
    </location>
</feature>
<gene>
    <name evidence="3" type="ORF">D9757_009159</name>
</gene>
<feature type="compositionally biased region" description="Polar residues" evidence="1">
    <location>
        <begin position="161"/>
        <end position="176"/>
    </location>
</feature>
<feature type="transmembrane region" description="Helical" evidence="2">
    <location>
        <begin position="78"/>
        <end position="98"/>
    </location>
</feature>
<evidence type="ECO:0000256" key="1">
    <source>
        <dbReference type="SAM" id="MobiDB-lite"/>
    </source>
</evidence>
<feature type="region of interest" description="Disordered" evidence="1">
    <location>
        <begin position="140"/>
        <end position="176"/>
    </location>
</feature>
<protein>
    <submittedName>
        <fullName evidence="3">Uncharacterized protein</fullName>
    </submittedName>
</protein>
<evidence type="ECO:0000313" key="4">
    <source>
        <dbReference type="Proteomes" id="UP000518752"/>
    </source>
</evidence>
<dbReference type="Proteomes" id="UP000518752">
    <property type="component" value="Unassembled WGS sequence"/>
</dbReference>
<sequence length="176" mass="19333">MQIFVAWRIYASTRSMWMPLAIIICAIGSIAGAYWTGATVIIVKTFLRKEELKHRRKSSAHVHGTTRAIQGRPDVNEIVIQTGVLTAIFAILDIVLFVTQENTINILIATFNARPAPYNNNLVNNIHNALFANDDTRHSITKGSANSEDSTGSGSADGDQSIETKSMNMERTSLSL</sequence>
<reference evidence="3 4" key="1">
    <citation type="journal article" date="2020" name="ISME J.">
        <title>Uncovering the hidden diversity of litter-decomposition mechanisms in mushroom-forming fungi.</title>
        <authorList>
            <person name="Floudas D."/>
            <person name="Bentzer J."/>
            <person name="Ahren D."/>
            <person name="Johansson T."/>
            <person name="Persson P."/>
            <person name="Tunlid A."/>
        </authorList>
    </citation>
    <scope>NUCLEOTIDE SEQUENCE [LARGE SCALE GENOMIC DNA]</scope>
    <source>
        <strain evidence="3 4">CBS 406.79</strain>
    </source>
</reference>
<organism evidence="3 4">
    <name type="scientific">Collybiopsis confluens</name>
    <dbReference type="NCBI Taxonomy" id="2823264"/>
    <lineage>
        <taxon>Eukaryota</taxon>
        <taxon>Fungi</taxon>
        <taxon>Dikarya</taxon>
        <taxon>Basidiomycota</taxon>
        <taxon>Agaricomycotina</taxon>
        <taxon>Agaricomycetes</taxon>
        <taxon>Agaricomycetidae</taxon>
        <taxon>Agaricales</taxon>
        <taxon>Marasmiineae</taxon>
        <taxon>Omphalotaceae</taxon>
        <taxon>Collybiopsis</taxon>
    </lineage>
</organism>
<evidence type="ECO:0000256" key="2">
    <source>
        <dbReference type="SAM" id="Phobius"/>
    </source>
</evidence>